<dbReference type="InterPro" id="IPR034294">
    <property type="entry name" value="Aquaporin_transptr"/>
</dbReference>
<feature type="transmembrane region" description="Helical" evidence="6">
    <location>
        <begin position="131"/>
        <end position="154"/>
    </location>
</feature>
<dbReference type="InterPro" id="IPR023271">
    <property type="entry name" value="Aquaporin-like"/>
</dbReference>
<comment type="similarity">
    <text evidence="5">Belongs to the MIP/aquaporin (TC 1.A.8) family.</text>
</comment>
<evidence type="ECO:0000256" key="3">
    <source>
        <dbReference type="ARBA" id="ARBA00022989"/>
    </source>
</evidence>
<dbReference type="Pfam" id="PF00230">
    <property type="entry name" value="MIP"/>
    <property type="match status" value="1"/>
</dbReference>
<dbReference type="Proteomes" id="UP001152523">
    <property type="component" value="Unassembled WGS sequence"/>
</dbReference>
<reference evidence="7" key="1">
    <citation type="submission" date="2022-07" db="EMBL/GenBank/DDBJ databases">
        <authorList>
            <person name="Macas J."/>
            <person name="Novak P."/>
            <person name="Neumann P."/>
        </authorList>
    </citation>
    <scope>NUCLEOTIDE SEQUENCE</scope>
</reference>
<keyword evidence="5" id="KW-0813">Transport</keyword>
<evidence type="ECO:0000256" key="6">
    <source>
        <dbReference type="SAM" id="Phobius"/>
    </source>
</evidence>
<evidence type="ECO:0000313" key="7">
    <source>
        <dbReference type="EMBL" id="CAH9086889.1"/>
    </source>
</evidence>
<feature type="transmembrane region" description="Helical" evidence="6">
    <location>
        <begin position="204"/>
        <end position="226"/>
    </location>
</feature>
<feature type="transmembrane region" description="Helical" evidence="6">
    <location>
        <begin position="246"/>
        <end position="267"/>
    </location>
</feature>
<dbReference type="AlphaFoldDB" id="A0AAV0D077"/>
<name>A0AAV0D077_9ASTE</name>
<evidence type="ECO:0000256" key="2">
    <source>
        <dbReference type="ARBA" id="ARBA00022692"/>
    </source>
</evidence>
<protein>
    <recommendedName>
        <fullName evidence="9">Aquaporin NIP-type</fullName>
    </recommendedName>
</protein>
<comment type="subcellular location">
    <subcellularLocation>
        <location evidence="1">Membrane</location>
        <topology evidence="1">Multi-pass membrane protein</topology>
    </subcellularLocation>
</comment>
<dbReference type="PANTHER" id="PTHR45724:SF6">
    <property type="entry name" value="AQUAPORIN NIP-TYPE"/>
    <property type="match status" value="1"/>
</dbReference>
<evidence type="ECO:0008006" key="9">
    <source>
        <dbReference type="Google" id="ProtNLM"/>
    </source>
</evidence>
<feature type="transmembrane region" description="Helical" evidence="6">
    <location>
        <begin position="62"/>
        <end position="81"/>
    </location>
</feature>
<evidence type="ECO:0000256" key="5">
    <source>
        <dbReference type="RuleBase" id="RU000477"/>
    </source>
</evidence>
<dbReference type="SUPFAM" id="SSF81338">
    <property type="entry name" value="Aquaporin-like"/>
    <property type="match status" value="1"/>
</dbReference>
<organism evidence="7 8">
    <name type="scientific">Cuscuta epithymum</name>
    <dbReference type="NCBI Taxonomy" id="186058"/>
    <lineage>
        <taxon>Eukaryota</taxon>
        <taxon>Viridiplantae</taxon>
        <taxon>Streptophyta</taxon>
        <taxon>Embryophyta</taxon>
        <taxon>Tracheophyta</taxon>
        <taxon>Spermatophyta</taxon>
        <taxon>Magnoliopsida</taxon>
        <taxon>eudicotyledons</taxon>
        <taxon>Gunneridae</taxon>
        <taxon>Pentapetalae</taxon>
        <taxon>asterids</taxon>
        <taxon>lamiids</taxon>
        <taxon>Solanales</taxon>
        <taxon>Convolvulaceae</taxon>
        <taxon>Cuscuteae</taxon>
        <taxon>Cuscuta</taxon>
        <taxon>Cuscuta subgen. Cuscuta</taxon>
    </lineage>
</organism>
<dbReference type="PRINTS" id="PR00783">
    <property type="entry name" value="MINTRINSICP"/>
</dbReference>
<feature type="transmembrane region" description="Helical" evidence="6">
    <location>
        <begin position="93"/>
        <end position="119"/>
    </location>
</feature>
<dbReference type="InterPro" id="IPR000425">
    <property type="entry name" value="MIP"/>
</dbReference>
<keyword evidence="2 5" id="KW-0812">Transmembrane</keyword>
<sequence length="289" mass="30553">MAKCEDRIEEAISDMELGGRTTGSGAPPPSSQNDRPYATAGAAVFSPTSAVTIIQKMIAEAVGVYFIIFAGCGSVVVNKLYDGKVTFPGTCLTWGLIVMVMIYTLGHVSGGHFNCAVTLTNAVFRRFSWKLVPLYIIAQLAGSILGSGTLALMFEVTPEAYFGTLPAGSNWQSFAIEIVISFLLMFVISGTSTDDRATTTVGPLGGVVTGMTIALNVFVAGPVSGASMNPARSIGPAVVKRTYRGLWVYIFGPVIGTIAGAFVYNVLKVTQNPIDNSSKSRSFFKQLST</sequence>
<dbReference type="GO" id="GO:0016020">
    <property type="term" value="C:membrane"/>
    <property type="evidence" value="ECO:0007669"/>
    <property type="project" value="UniProtKB-SubCell"/>
</dbReference>
<dbReference type="EMBL" id="CAMAPF010000057">
    <property type="protein sequence ID" value="CAH9086889.1"/>
    <property type="molecule type" value="Genomic_DNA"/>
</dbReference>
<evidence type="ECO:0000256" key="4">
    <source>
        <dbReference type="ARBA" id="ARBA00023136"/>
    </source>
</evidence>
<dbReference type="NCBIfam" id="TIGR00861">
    <property type="entry name" value="MIP"/>
    <property type="match status" value="1"/>
</dbReference>
<evidence type="ECO:0000256" key="1">
    <source>
        <dbReference type="ARBA" id="ARBA00004141"/>
    </source>
</evidence>
<dbReference type="Gene3D" id="1.20.1080.10">
    <property type="entry name" value="Glycerol uptake facilitator protein"/>
    <property type="match status" value="1"/>
</dbReference>
<gene>
    <name evidence="7" type="ORF">CEPIT_LOCUS9953</name>
</gene>
<dbReference type="CDD" id="cd00333">
    <property type="entry name" value="MIP"/>
    <property type="match status" value="1"/>
</dbReference>
<keyword evidence="4 6" id="KW-0472">Membrane</keyword>
<accession>A0AAV0D077</accession>
<feature type="transmembrane region" description="Helical" evidence="6">
    <location>
        <begin position="174"/>
        <end position="192"/>
    </location>
</feature>
<dbReference type="PANTHER" id="PTHR45724">
    <property type="entry name" value="AQUAPORIN NIP2-1"/>
    <property type="match status" value="1"/>
</dbReference>
<keyword evidence="8" id="KW-1185">Reference proteome</keyword>
<comment type="caution">
    <text evidence="7">The sequence shown here is derived from an EMBL/GenBank/DDBJ whole genome shotgun (WGS) entry which is preliminary data.</text>
</comment>
<proteinExistence type="inferred from homology"/>
<keyword evidence="3 6" id="KW-1133">Transmembrane helix</keyword>
<evidence type="ECO:0000313" key="8">
    <source>
        <dbReference type="Proteomes" id="UP001152523"/>
    </source>
</evidence>
<dbReference type="GO" id="GO:0015267">
    <property type="term" value="F:channel activity"/>
    <property type="evidence" value="ECO:0007669"/>
    <property type="project" value="InterPro"/>
</dbReference>